<comment type="similarity">
    <text evidence="1">Belongs to the DDAH family.</text>
</comment>
<dbReference type="EMBL" id="JAKLWS010000020">
    <property type="protein sequence ID" value="MCG2589713.1"/>
    <property type="molecule type" value="Genomic_DNA"/>
</dbReference>
<dbReference type="PANTHER" id="PTHR12737:SF9">
    <property type="entry name" value="DIMETHYLARGININASE"/>
    <property type="match status" value="1"/>
</dbReference>
<dbReference type="InterPro" id="IPR033199">
    <property type="entry name" value="DDAH-like"/>
</dbReference>
<dbReference type="SUPFAM" id="SSF55909">
    <property type="entry name" value="Pentein"/>
    <property type="match status" value="1"/>
</dbReference>
<keyword evidence="4" id="KW-1185">Reference proteome</keyword>
<evidence type="ECO:0000313" key="3">
    <source>
        <dbReference type="EMBL" id="MCG2589713.1"/>
    </source>
</evidence>
<dbReference type="PANTHER" id="PTHR12737">
    <property type="entry name" value="DIMETHYLARGININE DIMETHYLAMINOHYDROLASE"/>
    <property type="match status" value="1"/>
</dbReference>
<comment type="caution">
    <text evidence="3">The sequence shown here is derived from an EMBL/GenBank/DDBJ whole genome shotgun (WGS) entry which is preliminary data.</text>
</comment>
<evidence type="ECO:0000256" key="2">
    <source>
        <dbReference type="ARBA" id="ARBA00022801"/>
    </source>
</evidence>
<sequence length="253" mass="28000">MFSNAIIRKPGKSFENGLTSADLGAPDLELALVQHQSYQNALADCGLDVTVLPKDEDFPDSTFVEDTALLTPDCAVITNPGAPSRKGEIVKIREIISEFYSEIMEIKDPGRLDAGDILTVGNHHYIGLSKRSNREGADQLIRILNQFGMTGSVIEIDKILHLKTGVSYLQNNNLVVCSELEHKSEFNNFHKIVVSEKEAYAANCVWINEYVLVPAGYPTTTQKISELGYPVIELEMSEFQKMDGGLSCLSLRF</sequence>
<reference evidence="3" key="2">
    <citation type="submission" date="2024-05" db="EMBL/GenBank/DDBJ databases">
        <title>Rhodohalobacter halophilus gen. nov., sp. nov., a moderately halophilic member of the family Balneolaceae.</title>
        <authorList>
            <person name="Xia J."/>
        </authorList>
    </citation>
    <scope>NUCLEOTIDE SEQUENCE</scope>
    <source>
        <strain evidence="3">WB101</strain>
    </source>
</reference>
<evidence type="ECO:0000313" key="4">
    <source>
        <dbReference type="Proteomes" id="UP001165366"/>
    </source>
</evidence>
<gene>
    <name evidence="3" type="ORF">L6773_14125</name>
</gene>
<keyword evidence="2" id="KW-0378">Hydrolase</keyword>
<dbReference type="Pfam" id="PF02274">
    <property type="entry name" value="ADI"/>
    <property type="match status" value="1"/>
</dbReference>
<reference evidence="3" key="1">
    <citation type="submission" date="2022-01" db="EMBL/GenBank/DDBJ databases">
        <authorList>
            <person name="Wang Y."/>
        </authorList>
    </citation>
    <scope>NUCLEOTIDE SEQUENCE</scope>
    <source>
        <strain evidence="3">WB101</strain>
    </source>
</reference>
<organism evidence="3 4">
    <name type="scientific">Rhodohalobacter sulfatireducens</name>
    <dbReference type="NCBI Taxonomy" id="2911366"/>
    <lineage>
        <taxon>Bacteria</taxon>
        <taxon>Pseudomonadati</taxon>
        <taxon>Balneolota</taxon>
        <taxon>Balneolia</taxon>
        <taxon>Balneolales</taxon>
        <taxon>Balneolaceae</taxon>
        <taxon>Rhodohalobacter</taxon>
    </lineage>
</organism>
<protein>
    <submittedName>
        <fullName evidence="3">Arginine deiminase family protein</fullName>
    </submittedName>
</protein>
<accession>A0ABS9KFT8</accession>
<dbReference type="Gene3D" id="3.75.10.10">
    <property type="entry name" value="L-arginine/glycine Amidinotransferase, Chain A"/>
    <property type="match status" value="1"/>
</dbReference>
<evidence type="ECO:0000256" key="1">
    <source>
        <dbReference type="ARBA" id="ARBA00008532"/>
    </source>
</evidence>
<name>A0ABS9KFT8_9BACT</name>
<dbReference type="Proteomes" id="UP001165366">
    <property type="component" value="Unassembled WGS sequence"/>
</dbReference>
<dbReference type="RefSeq" id="WP_237855073.1">
    <property type="nucleotide sequence ID" value="NZ_JAKLWS010000020.1"/>
</dbReference>
<proteinExistence type="inferred from homology"/>